<gene>
    <name evidence="1" type="ORF">DYBT9275_00011</name>
</gene>
<organism evidence="1 2">
    <name type="scientific">Dyadobacter helix</name>
    <dbReference type="NCBI Taxonomy" id="2822344"/>
    <lineage>
        <taxon>Bacteria</taxon>
        <taxon>Pseudomonadati</taxon>
        <taxon>Bacteroidota</taxon>
        <taxon>Cytophagia</taxon>
        <taxon>Cytophagales</taxon>
        <taxon>Spirosomataceae</taxon>
        <taxon>Dyadobacter</taxon>
    </lineage>
</organism>
<proteinExistence type="predicted"/>
<dbReference type="EMBL" id="CAJRAF010000001">
    <property type="protein sequence ID" value="CAG4988142.1"/>
    <property type="molecule type" value="Genomic_DNA"/>
</dbReference>
<accession>A0A916JAS1</accession>
<dbReference type="Proteomes" id="UP000680038">
    <property type="component" value="Unassembled WGS sequence"/>
</dbReference>
<protein>
    <submittedName>
        <fullName evidence="1">Uncharacterized protein</fullName>
    </submittedName>
</protein>
<keyword evidence="2" id="KW-1185">Reference proteome</keyword>
<evidence type="ECO:0000313" key="1">
    <source>
        <dbReference type="EMBL" id="CAG4988142.1"/>
    </source>
</evidence>
<reference evidence="1" key="1">
    <citation type="submission" date="2021-04" db="EMBL/GenBank/DDBJ databases">
        <authorList>
            <person name="Rodrigo-Torres L."/>
            <person name="Arahal R. D."/>
            <person name="Lucena T."/>
        </authorList>
    </citation>
    <scope>NUCLEOTIDE SEQUENCE</scope>
    <source>
        <strain evidence="1">CECT 9275</strain>
    </source>
</reference>
<name>A0A916JAS1_9BACT</name>
<dbReference type="AlphaFoldDB" id="A0A916JAS1"/>
<evidence type="ECO:0000313" key="2">
    <source>
        <dbReference type="Proteomes" id="UP000680038"/>
    </source>
</evidence>
<sequence>MLIVELAIPFTRLVRAKNMVDSTAFSNLSGGQFTPESGGQFDPKWGGQFRPEQVVSLNRIGVVSFTEFSSMTFNISLEIRPFPSGNGWMANSR</sequence>
<comment type="caution">
    <text evidence="1">The sequence shown here is derived from an EMBL/GenBank/DDBJ whole genome shotgun (WGS) entry which is preliminary data.</text>
</comment>